<evidence type="ECO:0000313" key="6">
    <source>
        <dbReference type="EMBL" id="TDD12950.1"/>
    </source>
</evidence>
<proteinExistence type="predicted"/>
<gene>
    <name evidence="6" type="ORF">E1294_42755</name>
</gene>
<dbReference type="PROSITE" id="PS50977">
    <property type="entry name" value="HTH_TETR_2"/>
    <property type="match status" value="1"/>
</dbReference>
<dbReference type="AlphaFoldDB" id="A0A4R4WHA3"/>
<evidence type="ECO:0000256" key="2">
    <source>
        <dbReference type="ARBA" id="ARBA00023125"/>
    </source>
</evidence>
<dbReference type="Pfam" id="PF16859">
    <property type="entry name" value="TetR_C_11"/>
    <property type="match status" value="1"/>
</dbReference>
<accession>A0A4R4WHA3</accession>
<sequence>MEGSSSPRRRTGGRSARVTQAVHRATLAALADKGLAGLSIEDIAARAGVNKTTIYRRWGTREALMADALGVGTTRQIAIPDTGSVRSDLAALARQVRDTILAPTNRNLMVALATSAGHETLAGLGPRYWAGRFAASRPIVERAIARGELPPGTDPDTLIIQVVGPLWFSVFGPGRAPDDAFVDRCVDIVLIGISHHA</sequence>
<name>A0A4R4WHA3_9ACTN</name>
<evidence type="ECO:0000256" key="4">
    <source>
        <dbReference type="PROSITE-ProRule" id="PRU00335"/>
    </source>
</evidence>
<dbReference type="RefSeq" id="WP_132516953.1">
    <property type="nucleotide sequence ID" value="NZ_SMKP01000191.1"/>
</dbReference>
<dbReference type="GO" id="GO:0000976">
    <property type="term" value="F:transcription cis-regulatory region binding"/>
    <property type="evidence" value="ECO:0007669"/>
    <property type="project" value="TreeGrafter"/>
</dbReference>
<protein>
    <submittedName>
        <fullName evidence="6">TetR/AcrR family transcriptional regulator</fullName>
    </submittedName>
</protein>
<dbReference type="SUPFAM" id="SSF46689">
    <property type="entry name" value="Homeodomain-like"/>
    <property type="match status" value="1"/>
</dbReference>
<dbReference type="PANTHER" id="PTHR30055:SF148">
    <property type="entry name" value="TETR-FAMILY TRANSCRIPTIONAL REGULATOR"/>
    <property type="match status" value="1"/>
</dbReference>
<evidence type="ECO:0000256" key="3">
    <source>
        <dbReference type="ARBA" id="ARBA00023163"/>
    </source>
</evidence>
<dbReference type="Gene3D" id="1.10.357.10">
    <property type="entry name" value="Tetracycline Repressor, domain 2"/>
    <property type="match status" value="1"/>
</dbReference>
<reference evidence="6 7" key="1">
    <citation type="submission" date="2019-03" db="EMBL/GenBank/DDBJ databases">
        <title>Draft genome sequences of novel Actinobacteria.</title>
        <authorList>
            <person name="Sahin N."/>
            <person name="Ay H."/>
            <person name="Saygin H."/>
        </authorList>
    </citation>
    <scope>NUCLEOTIDE SEQUENCE [LARGE SCALE GENOMIC DNA]</scope>
    <source>
        <strain evidence="6 7">KC712</strain>
    </source>
</reference>
<feature type="DNA-binding region" description="H-T-H motif" evidence="4">
    <location>
        <begin position="39"/>
        <end position="58"/>
    </location>
</feature>
<keyword evidence="7" id="KW-1185">Reference proteome</keyword>
<keyword evidence="1" id="KW-0805">Transcription regulation</keyword>
<dbReference type="EMBL" id="SMKP01000191">
    <property type="protein sequence ID" value="TDD12950.1"/>
    <property type="molecule type" value="Genomic_DNA"/>
</dbReference>
<dbReference type="PANTHER" id="PTHR30055">
    <property type="entry name" value="HTH-TYPE TRANSCRIPTIONAL REGULATOR RUTR"/>
    <property type="match status" value="1"/>
</dbReference>
<comment type="caution">
    <text evidence="6">The sequence shown here is derived from an EMBL/GenBank/DDBJ whole genome shotgun (WGS) entry which is preliminary data.</text>
</comment>
<dbReference type="Proteomes" id="UP000294543">
    <property type="component" value="Unassembled WGS sequence"/>
</dbReference>
<keyword evidence="2 4" id="KW-0238">DNA-binding</keyword>
<keyword evidence="3" id="KW-0804">Transcription</keyword>
<dbReference type="InterPro" id="IPR050109">
    <property type="entry name" value="HTH-type_TetR-like_transc_reg"/>
</dbReference>
<dbReference type="Pfam" id="PF00440">
    <property type="entry name" value="TetR_N"/>
    <property type="match status" value="1"/>
</dbReference>
<evidence type="ECO:0000259" key="5">
    <source>
        <dbReference type="PROSITE" id="PS50977"/>
    </source>
</evidence>
<dbReference type="InterPro" id="IPR036271">
    <property type="entry name" value="Tet_transcr_reg_TetR-rel_C_sf"/>
</dbReference>
<dbReference type="Gene3D" id="1.10.10.60">
    <property type="entry name" value="Homeodomain-like"/>
    <property type="match status" value="1"/>
</dbReference>
<organism evidence="6 7">
    <name type="scientific">Nonomuraea diastatica</name>
    <dbReference type="NCBI Taxonomy" id="1848329"/>
    <lineage>
        <taxon>Bacteria</taxon>
        <taxon>Bacillati</taxon>
        <taxon>Actinomycetota</taxon>
        <taxon>Actinomycetes</taxon>
        <taxon>Streptosporangiales</taxon>
        <taxon>Streptosporangiaceae</taxon>
        <taxon>Nonomuraea</taxon>
    </lineage>
</organism>
<dbReference type="SUPFAM" id="SSF48498">
    <property type="entry name" value="Tetracyclin repressor-like, C-terminal domain"/>
    <property type="match status" value="1"/>
</dbReference>
<dbReference type="InterPro" id="IPR001647">
    <property type="entry name" value="HTH_TetR"/>
</dbReference>
<evidence type="ECO:0000256" key="1">
    <source>
        <dbReference type="ARBA" id="ARBA00023015"/>
    </source>
</evidence>
<evidence type="ECO:0000313" key="7">
    <source>
        <dbReference type="Proteomes" id="UP000294543"/>
    </source>
</evidence>
<dbReference type="OrthoDB" id="9796019at2"/>
<dbReference type="InterPro" id="IPR009057">
    <property type="entry name" value="Homeodomain-like_sf"/>
</dbReference>
<feature type="domain" description="HTH tetR-type" evidence="5">
    <location>
        <begin position="16"/>
        <end position="76"/>
    </location>
</feature>
<dbReference type="GO" id="GO:0003700">
    <property type="term" value="F:DNA-binding transcription factor activity"/>
    <property type="evidence" value="ECO:0007669"/>
    <property type="project" value="TreeGrafter"/>
</dbReference>
<dbReference type="InterPro" id="IPR011075">
    <property type="entry name" value="TetR_C"/>
</dbReference>